<keyword evidence="2 6" id="KW-0489">Methyltransferase</keyword>
<evidence type="ECO:0000256" key="6">
    <source>
        <dbReference type="PROSITE-ProRule" id="PRU01016"/>
    </source>
</evidence>
<dbReference type="InterPro" id="IPR029063">
    <property type="entry name" value="SAM-dependent_MTases_sf"/>
</dbReference>
<dbReference type="PRINTS" id="PR00105">
    <property type="entry name" value="C5METTRFRASE"/>
</dbReference>
<evidence type="ECO:0000256" key="7">
    <source>
        <dbReference type="RuleBase" id="RU000416"/>
    </source>
</evidence>
<dbReference type="Gene3D" id="3.40.50.150">
    <property type="entry name" value="Vaccinia Virus protein VP39"/>
    <property type="match status" value="1"/>
</dbReference>
<reference evidence="8" key="2">
    <citation type="submission" date="2017-02" db="EMBL/GenBank/DDBJ databases">
        <title>Diversity of integrative and conjugative elements of Streptococcus salivarius and their intra- and interspecies transfer.</title>
        <authorList>
            <person name="Dahmane N."/>
            <person name="Libante V."/>
            <person name="Charron-Bourgoin F."/>
            <person name="Guedon E."/>
            <person name="Guedon G."/>
            <person name="Leblond-Bourget N."/>
            <person name="Payot S."/>
        </authorList>
    </citation>
    <scope>NUCLEOTIDE SEQUENCE</scope>
    <source>
        <strain evidence="8">F1-4</strain>
    </source>
</reference>
<feature type="active site" evidence="6">
    <location>
        <position position="79"/>
    </location>
</feature>
<dbReference type="GO" id="GO:0009307">
    <property type="term" value="P:DNA restriction-modification system"/>
    <property type="evidence" value="ECO:0007669"/>
    <property type="project" value="UniProtKB-KW"/>
</dbReference>
<name>A0A1R3T4T0_STRSL</name>
<dbReference type="InterPro" id="IPR031303">
    <property type="entry name" value="C5_meth_CS"/>
</dbReference>
<dbReference type="GO" id="GO:0032259">
    <property type="term" value="P:methylation"/>
    <property type="evidence" value="ECO:0007669"/>
    <property type="project" value="UniProtKB-KW"/>
</dbReference>
<dbReference type="AlphaFoldDB" id="A0A1R3T4T0"/>
<organism evidence="8">
    <name type="scientific">Streptococcus salivarius</name>
    <dbReference type="NCBI Taxonomy" id="1304"/>
    <lineage>
        <taxon>Bacteria</taxon>
        <taxon>Bacillati</taxon>
        <taxon>Bacillota</taxon>
        <taxon>Bacilli</taxon>
        <taxon>Lactobacillales</taxon>
        <taxon>Streptococcaceae</taxon>
        <taxon>Streptococcus</taxon>
    </lineage>
</organism>
<evidence type="ECO:0000256" key="2">
    <source>
        <dbReference type="ARBA" id="ARBA00022603"/>
    </source>
</evidence>
<accession>A0A1R3T4T0</accession>
<dbReference type="PROSITE" id="PS00095">
    <property type="entry name" value="C5_MTASE_2"/>
    <property type="match status" value="1"/>
</dbReference>
<dbReference type="CDD" id="cd00315">
    <property type="entry name" value="Cyt_C5_DNA_methylase"/>
    <property type="match status" value="1"/>
</dbReference>
<evidence type="ECO:0000256" key="3">
    <source>
        <dbReference type="ARBA" id="ARBA00022679"/>
    </source>
</evidence>
<evidence type="ECO:0000313" key="8">
    <source>
        <dbReference type="EMBL" id="SCW20674.1"/>
    </source>
</evidence>
<evidence type="ECO:0000256" key="1">
    <source>
        <dbReference type="ARBA" id="ARBA00011975"/>
    </source>
</evidence>
<dbReference type="EMBL" id="LT622827">
    <property type="protein sequence ID" value="SCW20674.1"/>
    <property type="molecule type" value="Genomic_DNA"/>
</dbReference>
<dbReference type="PANTHER" id="PTHR10629">
    <property type="entry name" value="CYTOSINE-SPECIFIC METHYLTRANSFERASE"/>
    <property type="match status" value="1"/>
</dbReference>
<protein>
    <recommendedName>
        <fullName evidence="1">DNA (cytosine-5-)-methyltransferase</fullName>
        <ecNumber evidence="1">2.1.1.37</ecNumber>
    </recommendedName>
</protein>
<gene>
    <name evidence="8" type="primary">dcm_2</name>
</gene>
<dbReference type="GO" id="GO:0044027">
    <property type="term" value="P:negative regulation of gene expression via chromosomal CpG island methylation"/>
    <property type="evidence" value="ECO:0007669"/>
    <property type="project" value="TreeGrafter"/>
</dbReference>
<dbReference type="Pfam" id="PF00145">
    <property type="entry name" value="DNA_methylase"/>
    <property type="match status" value="1"/>
</dbReference>
<keyword evidence="5" id="KW-0680">Restriction system</keyword>
<sequence>MKSKKIIDLFCGAGGLSLGFEKAGFEIEFAIDMWEDAIKTYNHNHANKVAKCQDIHELTDEFLKSLKGKIVGVIGGPPCQGYSTVGTRDVNDPRNHLYLEYCRVVEKVDPDFFVIENVRGLLTLGKGAFKDDIINRFSKLGYNVNYKLVNASDYGVPQNRYRVFFVGVKNRDFIFPKVFDYKVSSSDALSDLPSLESLDLFSGYYLTEPQNKYQKMMRQSSDEILNHEPTKHTDQTKKIISMIPDGGKISDLPEEYWNVRKYNKAFQRMNSKLPSNTIDTGHRNYFHYSENRVPSVRESARIQSFPDDFEFIGSKTSQYKQVGNAVPPLLARVIAEEIMKLI</sequence>
<dbReference type="InterPro" id="IPR050390">
    <property type="entry name" value="C5-Methyltransferase"/>
</dbReference>
<keyword evidence="3 6" id="KW-0808">Transferase</keyword>
<dbReference type="NCBIfam" id="TIGR00675">
    <property type="entry name" value="dcm"/>
    <property type="match status" value="1"/>
</dbReference>
<dbReference type="PANTHER" id="PTHR10629:SF52">
    <property type="entry name" value="DNA (CYTOSINE-5)-METHYLTRANSFERASE 1"/>
    <property type="match status" value="1"/>
</dbReference>
<dbReference type="GO" id="GO:0003886">
    <property type="term" value="F:DNA (cytosine-5-)-methyltransferase activity"/>
    <property type="evidence" value="ECO:0007669"/>
    <property type="project" value="UniProtKB-EC"/>
</dbReference>
<dbReference type="InterPro" id="IPR001525">
    <property type="entry name" value="C5_MeTfrase"/>
</dbReference>
<dbReference type="EC" id="2.1.1.37" evidence="1"/>
<reference evidence="8" key="1">
    <citation type="submission" date="2016-08" db="EMBL/GenBank/DDBJ databases">
        <authorList>
            <person name="Seilhamer J.J."/>
        </authorList>
    </citation>
    <scope>NUCLEOTIDE SEQUENCE</scope>
    <source>
        <strain evidence="8">F1-4</strain>
    </source>
</reference>
<evidence type="ECO:0000256" key="4">
    <source>
        <dbReference type="ARBA" id="ARBA00022691"/>
    </source>
</evidence>
<comment type="similarity">
    <text evidence="6 7">Belongs to the class I-like SAM-binding methyltransferase superfamily. C5-methyltransferase family.</text>
</comment>
<dbReference type="GO" id="GO:0003677">
    <property type="term" value="F:DNA binding"/>
    <property type="evidence" value="ECO:0007669"/>
    <property type="project" value="TreeGrafter"/>
</dbReference>
<dbReference type="Gene3D" id="3.90.120.10">
    <property type="entry name" value="DNA Methylase, subunit A, domain 2"/>
    <property type="match status" value="1"/>
</dbReference>
<dbReference type="RefSeq" id="WP_179969572.1">
    <property type="nucleotide sequence ID" value="NZ_JAQMJJ010000003.1"/>
</dbReference>
<evidence type="ECO:0000256" key="5">
    <source>
        <dbReference type="ARBA" id="ARBA00022747"/>
    </source>
</evidence>
<dbReference type="PROSITE" id="PS51679">
    <property type="entry name" value="SAM_MT_C5"/>
    <property type="match status" value="1"/>
</dbReference>
<dbReference type="SUPFAM" id="SSF53335">
    <property type="entry name" value="S-adenosyl-L-methionine-dependent methyltransferases"/>
    <property type="match status" value="1"/>
</dbReference>
<keyword evidence="4 6" id="KW-0949">S-adenosyl-L-methionine</keyword>
<proteinExistence type="inferred from homology"/>